<name>A0ABR7EDN2_9FIRM</name>
<proteinExistence type="predicted"/>
<dbReference type="RefSeq" id="WP_186857418.1">
    <property type="nucleotide sequence ID" value="NZ_JACOON010000003.1"/>
</dbReference>
<gene>
    <name evidence="1" type="ORF">H8S18_06025</name>
</gene>
<dbReference type="Proteomes" id="UP000606889">
    <property type="component" value="Unassembled WGS sequence"/>
</dbReference>
<organism evidence="1 2">
    <name type="scientific">Christensenella tenuis</name>
    <dbReference type="NCBI Taxonomy" id="2763033"/>
    <lineage>
        <taxon>Bacteria</taxon>
        <taxon>Bacillati</taxon>
        <taxon>Bacillota</taxon>
        <taxon>Clostridia</taxon>
        <taxon>Christensenellales</taxon>
        <taxon>Christensenellaceae</taxon>
        <taxon>Christensenella</taxon>
    </lineage>
</organism>
<evidence type="ECO:0000313" key="1">
    <source>
        <dbReference type="EMBL" id="MBC5647887.1"/>
    </source>
</evidence>
<keyword evidence="2" id="KW-1185">Reference proteome</keyword>
<sequence>MNSKKSKVIKTVAAAAAGVIVVSALCSCAPLYGKIGEMMEAAVSVGREKIAEAREENNICEEPGIAVAYGGAEGSVWDGEEDDMKPYEPFGVTLKERDGNYWFHGKPLAGLRDEGYNTVTNGIFAEVGAFVLVERDENGNITRVYETDIKGFEDASGMTGLGISTEQRAKEMGYAFHRESGTVKDMDDKEFAAFEAKLHAKYRDEDAVVQVNDYVFWFDKNELMDLSSFCASSANRYGAKVYADYAIADEMDLSQLDDEKTDQVIFDVLKENPEGNKAEIGKQIKKAIAQAYGINETYITVEVNEMD</sequence>
<dbReference type="PROSITE" id="PS51257">
    <property type="entry name" value="PROKAR_LIPOPROTEIN"/>
    <property type="match status" value="1"/>
</dbReference>
<reference evidence="1 2" key="1">
    <citation type="submission" date="2020-08" db="EMBL/GenBank/DDBJ databases">
        <title>Genome public.</title>
        <authorList>
            <person name="Liu C."/>
            <person name="Sun Q."/>
        </authorList>
    </citation>
    <scope>NUCLEOTIDE SEQUENCE [LARGE SCALE GENOMIC DNA]</scope>
    <source>
        <strain evidence="1 2">NSJ-35</strain>
    </source>
</reference>
<accession>A0ABR7EDN2</accession>
<evidence type="ECO:0000313" key="2">
    <source>
        <dbReference type="Proteomes" id="UP000606889"/>
    </source>
</evidence>
<comment type="caution">
    <text evidence="1">The sequence shown here is derived from an EMBL/GenBank/DDBJ whole genome shotgun (WGS) entry which is preliminary data.</text>
</comment>
<dbReference type="EMBL" id="JACOON010000003">
    <property type="protein sequence ID" value="MBC5647887.1"/>
    <property type="molecule type" value="Genomic_DNA"/>
</dbReference>
<protein>
    <submittedName>
        <fullName evidence="1">Uncharacterized protein</fullName>
    </submittedName>
</protein>